<evidence type="ECO:0000313" key="2">
    <source>
        <dbReference type="EMBL" id="SFQ32631.1"/>
    </source>
</evidence>
<dbReference type="RefSeq" id="WP_093339235.1">
    <property type="nucleotide sequence ID" value="NZ_FOXD01000029.1"/>
</dbReference>
<protein>
    <submittedName>
        <fullName evidence="2">Carbohydrate binding module (Family 35)</fullName>
    </submittedName>
</protein>
<dbReference type="SUPFAM" id="SSF51445">
    <property type="entry name" value="(Trans)glycosidases"/>
    <property type="match status" value="1"/>
</dbReference>
<dbReference type="AlphaFoldDB" id="A0A1I5XKY9"/>
<organism evidence="2 3">
    <name type="scientific">Salibacterium halotolerans</name>
    <dbReference type="NCBI Taxonomy" id="1884432"/>
    <lineage>
        <taxon>Bacteria</taxon>
        <taxon>Bacillati</taxon>
        <taxon>Bacillota</taxon>
        <taxon>Bacilli</taxon>
        <taxon>Bacillales</taxon>
        <taxon>Bacillaceae</taxon>
    </lineage>
</organism>
<accession>A0A1I5XKY9</accession>
<dbReference type="GO" id="GO:0030246">
    <property type="term" value="F:carbohydrate binding"/>
    <property type="evidence" value="ECO:0007669"/>
    <property type="project" value="InterPro"/>
</dbReference>
<dbReference type="InterPro" id="IPR017853">
    <property type="entry name" value="GH"/>
</dbReference>
<dbReference type="OrthoDB" id="9760056at2"/>
<gene>
    <name evidence="2" type="ORF">SAMN05518683_12917</name>
</gene>
<dbReference type="PROSITE" id="PS51175">
    <property type="entry name" value="CBM6"/>
    <property type="match status" value="2"/>
</dbReference>
<proteinExistence type="predicted"/>
<dbReference type="Proteomes" id="UP000198892">
    <property type="component" value="Unassembled WGS sequence"/>
</dbReference>
<dbReference type="STRING" id="1884432.SAMN05518683_12917"/>
<feature type="domain" description="CBM6" evidence="1">
    <location>
        <begin position="578"/>
        <end position="705"/>
    </location>
</feature>
<feature type="domain" description="CBM6" evidence="1">
    <location>
        <begin position="454"/>
        <end position="569"/>
    </location>
</feature>
<keyword evidence="3" id="KW-1185">Reference proteome</keyword>
<dbReference type="InterPro" id="IPR005084">
    <property type="entry name" value="CBM6"/>
</dbReference>
<name>A0A1I5XKY9_9BACI</name>
<dbReference type="SUPFAM" id="SSF49785">
    <property type="entry name" value="Galactose-binding domain-like"/>
    <property type="match status" value="2"/>
</dbReference>
<dbReference type="InterPro" id="IPR008979">
    <property type="entry name" value="Galactose-bd-like_sf"/>
</dbReference>
<evidence type="ECO:0000313" key="3">
    <source>
        <dbReference type="Proteomes" id="UP000198892"/>
    </source>
</evidence>
<evidence type="ECO:0000259" key="1">
    <source>
        <dbReference type="PROSITE" id="PS51175"/>
    </source>
</evidence>
<dbReference type="EMBL" id="FOXD01000029">
    <property type="protein sequence ID" value="SFQ32631.1"/>
    <property type="molecule type" value="Genomic_DNA"/>
</dbReference>
<reference evidence="3" key="1">
    <citation type="submission" date="2016-10" db="EMBL/GenBank/DDBJ databases">
        <authorList>
            <person name="Varghese N."/>
            <person name="Submissions S."/>
        </authorList>
    </citation>
    <scope>NUCLEOTIDE SEQUENCE [LARGE SCALE GENOMIC DNA]</scope>
    <source>
        <strain evidence="3">S7</strain>
    </source>
</reference>
<dbReference type="Pfam" id="PF16990">
    <property type="entry name" value="CBM_35"/>
    <property type="match status" value="2"/>
</dbReference>
<sequence>MKEKLRLAAVGFFIVAGTGAGVPAHSGDVQAEENGSGKVETLQVDVGNEYRPVTQVASGALYGLGEAGYPPQELVNPTKPKMFTQMAPGGTHFPNGETRVLGDSLEVAPMAEEAGASVTIRMPDIYPDFPYQWEGWSDWETKVREIVQDTKESGSDNIYGYEIWNEPEWTWDEEAAGPFLEGWERTYNLIKEMDTETDIIGPSFTQYNESLLREFLIHARDTNTLPDIMSWHELGNPEGNHENGPAPWAIESHVENYRALEKELGIEPLRISINEYGVQSEQAVPGAMIQYIAPFERAGVDTANLAFWYRPGRLSNLLTSDMEPNGAWWTYKWYGDMSGNMVMTEPAATDAAGLDGVVSISPDKEEIKGIFGGHNGDGVLSIDGLDEAAFLDDTAHVKVEEASWHGVDTPLSEPATVFEGEFTITDDSLTIPVTDMEKSSGYNLTITASGDGMSRYEAEHAAGHPDQVSDADAHVSNNKYVGLQDDSLDFQVNAPEDGEYDIALRYANVTTDNGNQQLKINGDTRDVVFSETGSSSYETYRTTAHLDAGTNTIRLAADGAVDVDYLQVGMKPKGPFQLRAEAEDAAIENAVTHDSSYASDGAFVGNIDYDNSSVTFDVEVLAGGAYTMEIGYADGTDAESTHSLSVNGGQTSEITYENSGGWMSDVPNFGTRNLETTEIELNEGDNTITFEKGSNYAELDYISLTKSITLDTLRRDVTTFADEGLINNKGIADSLQAKLKQDNLQPFMNHLHAQREKHISRKAADSLLRDAEQMTR</sequence>
<dbReference type="Gene3D" id="3.20.20.80">
    <property type="entry name" value="Glycosidases"/>
    <property type="match status" value="1"/>
</dbReference>
<dbReference type="Gene3D" id="2.60.120.260">
    <property type="entry name" value="Galactose-binding domain-like"/>
    <property type="match status" value="2"/>
</dbReference>